<dbReference type="EMBL" id="UZAM01008192">
    <property type="protein sequence ID" value="VDP03704.1"/>
    <property type="molecule type" value="Genomic_DNA"/>
</dbReference>
<dbReference type="PANTHER" id="PTHR11606:SF13">
    <property type="entry name" value="GLUTAMATE DEHYDROGENASE 1, MITOCHONDRIAL"/>
    <property type="match status" value="1"/>
</dbReference>
<dbReference type="GO" id="GO:0006538">
    <property type="term" value="P:L-glutamate catabolic process"/>
    <property type="evidence" value="ECO:0007669"/>
    <property type="project" value="TreeGrafter"/>
</dbReference>
<dbReference type="InterPro" id="IPR006097">
    <property type="entry name" value="Glu/Leu/Phe/Val/Trp_DH_dimer"/>
</dbReference>
<evidence type="ECO:0000259" key="3">
    <source>
        <dbReference type="Pfam" id="PF02812"/>
    </source>
</evidence>
<keyword evidence="2" id="KW-0560">Oxidoreductase</keyword>
<gene>
    <name evidence="4" type="ORF">SBAD_LOCUS4214</name>
</gene>
<name>A0A183IKR8_9BILA</name>
<evidence type="ECO:0000256" key="1">
    <source>
        <dbReference type="ARBA" id="ARBA00006382"/>
    </source>
</evidence>
<dbReference type="PANTHER" id="PTHR11606">
    <property type="entry name" value="GLUTAMATE DEHYDROGENASE"/>
    <property type="match status" value="1"/>
</dbReference>
<comment type="similarity">
    <text evidence="1">Belongs to the Glu/Leu/Phe/Val dehydrogenases family.</text>
</comment>
<evidence type="ECO:0000313" key="5">
    <source>
        <dbReference type="Proteomes" id="UP000270296"/>
    </source>
</evidence>
<dbReference type="SUPFAM" id="SSF53223">
    <property type="entry name" value="Aminoacid dehydrogenase-like, N-terminal domain"/>
    <property type="match status" value="1"/>
</dbReference>
<reference evidence="4 5" key="2">
    <citation type="submission" date="2018-11" db="EMBL/GenBank/DDBJ databases">
        <authorList>
            <consortium name="Pathogen Informatics"/>
        </authorList>
    </citation>
    <scope>NUCLEOTIDE SEQUENCE [LARGE SCALE GENOMIC DNA]</scope>
</reference>
<evidence type="ECO:0000256" key="2">
    <source>
        <dbReference type="ARBA" id="ARBA00023002"/>
    </source>
</evidence>
<protein>
    <submittedName>
        <fullName evidence="6">ELFV_dehydrog_N domain-containing protein</fullName>
    </submittedName>
</protein>
<dbReference type="GO" id="GO:0004352">
    <property type="term" value="F:glutamate dehydrogenase (NAD+) activity"/>
    <property type="evidence" value="ECO:0007669"/>
    <property type="project" value="TreeGrafter"/>
</dbReference>
<evidence type="ECO:0000313" key="6">
    <source>
        <dbReference type="WBParaSite" id="SBAD_0000439801-mRNA-1"/>
    </source>
</evidence>
<dbReference type="OrthoDB" id="5845273at2759"/>
<dbReference type="Proteomes" id="UP000270296">
    <property type="component" value="Unassembled WGS sequence"/>
</dbReference>
<organism evidence="6">
    <name type="scientific">Soboliphyme baturini</name>
    <dbReference type="NCBI Taxonomy" id="241478"/>
    <lineage>
        <taxon>Eukaryota</taxon>
        <taxon>Metazoa</taxon>
        <taxon>Ecdysozoa</taxon>
        <taxon>Nematoda</taxon>
        <taxon>Enoplea</taxon>
        <taxon>Dorylaimia</taxon>
        <taxon>Dioctophymatida</taxon>
        <taxon>Dioctophymatoidea</taxon>
        <taxon>Soboliphymatidae</taxon>
        <taxon>Soboliphyme</taxon>
    </lineage>
</organism>
<dbReference type="Pfam" id="PF02812">
    <property type="entry name" value="ELFV_dehydrog_N"/>
    <property type="match status" value="1"/>
</dbReference>
<dbReference type="WBParaSite" id="SBAD_0000439801-mRNA-1">
    <property type="protein sequence ID" value="SBAD_0000439801-mRNA-1"/>
    <property type="gene ID" value="SBAD_0000439801"/>
</dbReference>
<sequence>MTIVCTSSSMNRVLISGIRYAADVCEDEGGVQIDPRKYSEGELERITRRLAIEYAKKGFLGPGLDVPAPDMGTGPREMAWIADTFAMTIGMLICLFPKTCNTVSFSGSSLFVYPVSRIIGSHVTDDNTALFTRLRKTFC</sequence>
<accession>A0A183IKR8</accession>
<proteinExistence type="inferred from homology"/>
<dbReference type="Gene3D" id="3.40.50.10860">
    <property type="entry name" value="Leucine Dehydrogenase, chain A, domain 1"/>
    <property type="match status" value="1"/>
</dbReference>
<dbReference type="AlphaFoldDB" id="A0A183IKR8"/>
<evidence type="ECO:0000313" key="4">
    <source>
        <dbReference type="EMBL" id="VDP03704.1"/>
    </source>
</evidence>
<feature type="domain" description="Glutamate/phenylalanine/leucine/valine/L-tryptophan dehydrogenase dimerisation" evidence="3">
    <location>
        <begin position="29"/>
        <end position="86"/>
    </location>
</feature>
<keyword evidence="5" id="KW-1185">Reference proteome</keyword>
<dbReference type="InterPro" id="IPR046346">
    <property type="entry name" value="Aminoacid_DH-like_N_sf"/>
</dbReference>
<dbReference type="GO" id="GO:0005739">
    <property type="term" value="C:mitochondrion"/>
    <property type="evidence" value="ECO:0007669"/>
    <property type="project" value="TreeGrafter"/>
</dbReference>
<reference evidence="6" key="1">
    <citation type="submission" date="2016-06" db="UniProtKB">
        <authorList>
            <consortium name="WormBaseParasite"/>
        </authorList>
    </citation>
    <scope>IDENTIFICATION</scope>
</reference>